<dbReference type="OrthoDB" id="5869208at2759"/>
<keyword evidence="1" id="KW-1185">Reference proteome</keyword>
<proteinExistence type="predicted"/>
<dbReference type="Proteomes" id="UP000025227">
    <property type="component" value="Unplaced"/>
</dbReference>
<name>A0A7I5E9S2_HAECO</name>
<organism evidence="1 2">
    <name type="scientific">Haemonchus contortus</name>
    <name type="common">Barber pole worm</name>
    <dbReference type="NCBI Taxonomy" id="6289"/>
    <lineage>
        <taxon>Eukaryota</taxon>
        <taxon>Metazoa</taxon>
        <taxon>Ecdysozoa</taxon>
        <taxon>Nematoda</taxon>
        <taxon>Chromadorea</taxon>
        <taxon>Rhabditida</taxon>
        <taxon>Rhabditina</taxon>
        <taxon>Rhabditomorpha</taxon>
        <taxon>Strongyloidea</taxon>
        <taxon>Trichostrongylidae</taxon>
        <taxon>Haemonchus</taxon>
    </lineage>
</organism>
<reference evidence="2" key="1">
    <citation type="submission" date="2020-12" db="UniProtKB">
        <authorList>
            <consortium name="WormBaseParasite"/>
        </authorList>
    </citation>
    <scope>IDENTIFICATION</scope>
    <source>
        <strain evidence="2">MHco3</strain>
    </source>
</reference>
<evidence type="ECO:0000313" key="2">
    <source>
        <dbReference type="WBParaSite" id="HCON_00092520-00001"/>
    </source>
</evidence>
<evidence type="ECO:0000313" key="1">
    <source>
        <dbReference type="Proteomes" id="UP000025227"/>
    </source>
</evidence>
<sequence>MEICRWTWRSPNGTTHAELETTYQLTQDATKDLLRTRRNLRLAQNGADLERLQVNINCRQAVRRDLQQYRERRLPEAASKRTSLKNCHRDLQDYGIPLSFLEKDGTLTTSGFEMEEVTRRFYTNLYRSTTHVREPKIPTGGTAPRIFPSEVRVAIASMETSTTSGPDKISADLLRAGGYELPALLATHMTTFRRRRFPTSGGTRGWSFFAKMRLG</sequence>
<dbReference type="AlphaFoldDB" id="A0A7I5E9S2"/>
<dbReference type="WBParaSite" id="HCON_00092520-00001">
    <property type="protein sequence ID" value="HCON_00092520-00001"/>
    <property type="gene ID" value="HCON_00092520"/>
</dbReference>
<protein>
    <submittedName>
        <fullName evidence="2">Uncharacterized protein</fullName>
    </submittedName>
</protein>
<accession>A0A7I5E9S2</accession>